<proteinExistence type="predicted"/>
<dbReference type="Proteomes" id="UP000289738">
    <property type="component" value="Chromosome B02"/>
</dbReference>
<evidence type="ECO:0000313" key="1">
    <source>
        <dbReference type="EMBL" id="RYR25948.1"/>
    </source>
</evidence>
<comment type="caution">
    <text evidence="1">The sequence shown here is derived from an EMBL/GenBank/DDBJ whole genome shotgun (WGS) entry which is preliminary data.</text>
</comment>
<gene>
    <name evidence="1" type="ORF">Ahy_B02g060003</name>
</gene>
<keyword evidence="2" id="KW-1185">Reference proteome</keyword>
<sequence length="48" mass="5548">MLKVDELTSIHSRGKFSRICVKIDLNKKLIPYISALGKDFKLEYKGLH</sequence>
<reference evidence="1 2" key="1">
    <citation type="submission" date="2019-01" db="EMBL/GenBank/DDBJ databases">
        <title>Sequencing of cultivated peanut Arachis hypogaea provides insights into genome evolution and oil improvement.</title>
        <authorList>
            <person name="Chen X."/>
        </authorList>
    </citation>
    <scope>NUCLEOTIDE SEQUENCE [LARGE SCALE GENOMIC DNA]</scope>
    <source>
        <strain evidence="2">cv. Fuhuasheng</strain>
        <tissue evidence="1">Leaves</tissue>
    </source>
</reference>
<accession>A0A445AHT6</accession>
<organism evidence="1 2">
    <name type="scientific">Arachis hypogaea</name>
    <name type="common">Peanut</name>
    <dbReference type="NCBI Taxonomy" id="3818"/>
    <lineage>
        <taxon>Eukaryota</taxon>
        <taxon>Viridiplantae</taxon>
        <taxon>Streptophyta</taxon>
        <taxon>Embryophyta</taxon>
        <taxon>Tracheophyta</taxon>
        <taxon>Spermatophyta</taxon>
        <taxon>Magnoliopsida</taxon>
        <taxon>eudicotyledons</taxon>
        <taxon>Gunneridae</taxon>
        <taxon>Pentapetalae</taxon>
        <taxon>rosids</taxon>
        <taxon>fabids</taxon>
        <taxon>Fabales</taxon>
        <taxon>Fabaceae</taxon>
        <taxon>Papilionoideae</taxon>
        <taxon>50 kb inversion clade</taxon>
        <taxon>dalbergioids sensu lato</taxon>
        <taxon>Dalbergieae</taxon>
        <taxon>Pterocarpus clade</taxon>
        <taxon>Arachis</taxon>
    </lineage>
</organism>
<name>A0A445AHT6_ARAHY</name>
<dbReference type="AlphaFoldDB" id="A0A445AHT6"/>
<dbReference type="EMBL" id="SDMP01000012">
    <property type="protein sequence ID" value="RYR25948.1"/>
    <property type="molecule type" value="Genomic_DNA"/>
</dbReference>
<evidence type="ECO:0000313" key="2">
    <source>
        <dbReference type="Proteomes" id="UP000289738"/>
    </source>
</evidence>
<protein>
    <submittedName>
        <fullName evidence="1">Uncharacterized protein</fullName>
    </submittedName>
</protein>